<accession>A0A4P9YWQ3</accession>
<feature type="signal peptide" evidence="1">
    <location>
        <begin position="1"/>
        <end position="15"/>
    </location>
</feature>
<proteinExistence type="predicted"/>
<dbReference type="AlphaFoldDB" id="A0A4P9YWQ3"/>
<feature type="chain" id="PRO_5020916352" description="Secreted protein" evidence="1">
    <location>
        <begin position="16"/>
        <end position="101"/>
    </location>
</feature>
<protein>
    <recommendedName>
        <fullName evidence="4">Secreted protein</fullName>
    </recommendedName>
</protein>
<evidence type="ECO:0000313" key="3">
    <source>
        <dbReference type="Proteomes" id="UP000278143"/>
    </source>
</evidence>
<keyword evidence="1" id="KW-0732">Signal</keyword>
<reference evidence="3" key="1">
    <citation type="journal article" date="2018" name="Nat. Microbiol.">
        <title>Leveraging single-cell genomics to expand the fungal tree of life.</title>
        <authorList>
            <person name="Ahrendt S.R."/>
            <person name="Quandt C.A."/>
            <person name="Ciobanu D."/>
            <person name="Clum A."/>
            <person name="Salamov A."/>
            <person name="Andreopoulos B."/>
            <person name="Cheng J.F."/>
            <person name="Woyke T."/>
            <person name="Pelin A."/>
            <person name="Henrissat B."/>
            <person name="Reynolds N.K."/>
            <person name="Benny G.L."/>
            <person name="Smith M.E."/>
            <person name="James T.Y."/>
            <person name="Grigoriev I.V."/>
        </authorList>
    </citation>
    <scope>NUCLEOTIDE SEQUENCE [LARGE SCALE GENOMIC DNA]</scope>
    <source>
        <strain evidence="3">Benny S71-1</strain>
    </source>
</reference>
<sequence>MLLLLLLLLLLRVAALSGFAAACTWCFVSLCCAQAATVASNTTETAMPVMSSLAAEAFGGRAQIIAYNAEGVRVYEQGNSAAYTRQTATADKFTSWRRRQL</sequence>
<keyword evidence="3" id="KW-1185">Reference proteome</keyword>
<dbReference type="Proteomes" id="UP000278143">
    <property type="component" value="Unassembled WGS sequence"/>
</dbReference>
<dbReference type="EMBL" id="KZ991037">
    <property type="protein sequence ID" value="RKP23370.1"/>
    <property type="molecule type" value="Genomic_DNA"/>
</dbReference>
<name>A0A4P9YWQ3_9FUNG</name>
<evidence type="ECO:0000313" key="2">
    <source>
        <dbReference type="EMBL" id="RKP23370.1"/>
    </source>
</evidence>
<organism evidence="2 3">
    <name type="scientific">Syncephalis pseudoplumigaleata</name>
    <dbReference type="NCBI Taxonomy" id="1712513"/>
    <lineage>
        <taxon>Eukaryota</taxon>
        <taxon>Fungi</taxon>
        <taxon>Fungi incertae sedis</taxon>
        <taxon>Zoopagomycota</taxon>
        <taxon>Zoopagomycotina</taxon>
        <taxon>Zoopagomycetes</taxon>
        <taxon>Zoopagales</taxon>
        <taxon>Piptocephalidaceae</taxon>
        <taxon>Syncephalis</taxon>
    </lineage>
</organism>
<evidence type="ECO:0008006" key="4">
    <source>
        <dbReference type="Google" id="ProtNLM"/>
    </source>
</evidence>
<evidence type="ECO:0000256" key="1">
    <source>
        <dbReference type="SAM" id="SignalP"/>
    </source>
</evidence>
<gene>
    <name evidence="2" type="ORF">SYNPS1DRAFT_30893</name>
</gene>